<comment type="caution">
    <text evidence="1">The sequence shown here is derived from an EMBL/GenBank/DDBJ whole genome shotgun (WGS) entry which is preliminary data.</text>
</comment>
<name>A0ACC2SZ18_9FUNG</name>
<dbReference type="EMBL" id="QTSX02004054">
    <property type="protein sequence ID" value="KAJ9067496.1"/>
    <property type="molecule type" value="Genomic_DNA"/>
</dbReference>
<sequence>MFSKMLWCLFLLLAVECSLRGSTDTQAILSTDQVQDNTALYFLDSITNNYTNANIELQKDFNCTKENLLSHHPIQKFPNYEDDGIAFYIPAYSFPKYVCLKAKYVNEFKHYKKSIDDFATEGKAKMQKYLKDAQNAFKNFEIYSNNTSPILLEHRLACQELLKKLYASYVEWFDDDIEDLLKNYHEKFT</sequence>
<organism evidence="1 2">
    <name type="scientific">Entomophthora muscae</name>
    <dbReference type="NCBI Taxonomy" id="34485"/>
    <lineage>
        <taxon>Eukaryota</taxon>
        <taxon>Fungi</taxon>
        <taxon>Fungi incertae sedis</taxon>
        <taxon>Zoopagomycota</taxon>
        <taxon>Entomophthoromycotina</taxon>
        <taxon>Entomophthoromycetes</taxon>
        <taxon>Entomophthorales</taxon>
        <taxon>Entomophthoraceae</taxon>
        <taxon>Entomophthora</taxon>
    </lineage>
</organism>
<gene>
    <name evidence="1" type="ORF">DSO57_1038580</name>
</gene>
<dbReference type="Proteomes" id="UP001165960">
    <property type="component" value="Unassembled WGS sequence"/>
</dbReference>
<evidence type="ECO:0000313" key="1">
    <source>
        <dbReference type="EMBL" id="KAJ9067496.1"/>
    </source>
</evidence>
<proteinExistence type="predicted"/>
<protein>
    <submittedName>
        <fullName evidence="1">Uncharacterized protein</fullName>
    </submittedName>
</protein>
<evidence type="ECO:0000313" key="2">
    <source>
        <dbReference type="Proteomes" id="UP001165960"/>
    </source>
</evidence>
<keyword evidence="2" id="KW-1185">Reference proteome</keyword>
<reference evidence="1" key="1">
    <citation type="submission" date="2022-04" db="EMBL/GenBank/DDBJ databases">
        <title>Genome of the entomopathogenic fungus Entomophthora muscae.</title>
        <authorList>
            <person name="Elya C."/>
            <person name="Lovett B.R."/>
            <person name="Lee E."/>
            <person name="Macias A.M."/>
            <person name="Hajek A.E."/>
            <person name="De Bivort B.L."/>
            <person name="Kasson M.T."/>
            <person name="De Fine Licht H.H."/>
            <person name="Stajich J.E."/>
        </authorList>
    </citation>
    <scope>NUCLEOTIDE SEQUENCE</scope>
    <source>
        <strain evidence="1">Berkeley</strain>
    </source>
</reference>
<accession>A0ACC2SZ18</accession>